<feature type="compositionally biased region" description="Low complexity" evidence="1">
    <location>
        <begin position="144"/>
        <end position="153"/>
    </location>
</feature>
<keyword evidence="3" id="KW-1185">Reference proteome</keyword>
<comment type="caution">
    <text evidence="2">The sequence shown here is derived from an EMBL/GenBank/DDBJ whole genome shotgun (WGS) entry which is preliminary data.</text>
</comment>
<organism evidence="2 3">
    <name type="scientific">Amylocarpus encephaloides</name>
    <dbReference type="NCBI Taxonomy" id="45428"/>
    <lineage>
        <taxon>Eukaryota</taxon>
        <taxon>Fungi</taxon>
        <taxon>Dikarya</taxon>
        <taxon>Ascomycota</taxon>
        <taxon>Pezizomycotina</taxon>
        <taxon>Leotiomycetes</taxon>
        <taxon>Helotiales</taxon>
        <taxon>Helotiales incertae sedis</taxon>
        <taxon>Amylocarpus</taxon>
    </lineage>
</organism>
<accession>A0A9P7Y8Z5</accession>
<evidence type="ECO:0000256" key="1">
    <source>
        <dbReference type="SAM" id="MobiDB-lite"/>
    </source>
</evidence>
<dbReference type="EMBL" id="MU251755">
    <property type="protein sequence ID" value="KAG9229553.1"/>
    <property type="molecule type" value="Genomic_DNA"/>
</dbReference>
<gene>
    <name evidence="2" type="ORF">BJ875DRAFT_192368</name>
</gene>
<name>A0A9P7Y8Z5_9HELO</name>
<feature type="compositionally biased region" description="Basic and acidic residues" evidence="1">
    <location>
        <begin position="154"/>
        <end position="178"/>
    </location>
</feature>
<feature type="region of interest" description="Disordered" evidence="1">
    <location>
        <begin position="55"/>
        <end position="180"/>
    </location>
</feature>
<evidence type="ECO:0000313" key="3">
    <source>
        <dbReference type="Proteomes" id="UP000824998"/>
    </source>
</evidence>
<feature type="compositionally biased region" description="Polar residues" evidence="1">
    <location>
        <begin position="104"/>
        <end position="121"/>
    </location>
</feature>
<proteinExistence type="predicted"/>
<dbReference type="AlphaFoldDB" id="A0A9P7Y8Z5"/>
<feature type="compositionally biased region" description="Basic and acidic residues" evidence="1">
    <location>
        <begin position="62"/>
        <end position="72"/>
    </location>
</feature>
<protein>
    <submittedName>
        <fullName evidence="2">Uncharacterized protein</fullName>
    </submittedName>
</protein>
<feature type="region of interest" description="Disordered" evidence="1">
    <location>
        <begin position="1"/>
        <end position="21"/>
    </location>
</feature>
<reference evidence="2" key="1">
    <citation type="journal article" date="2021" name="IMA Fungus">
        <title>Genomic characterization of three marine fungi, including Emericellopsis atlantica sp. nov. with signatures of a generalist lifestyle and marine biomass degradation.</title>
        <authorList>
            <person name="Hagestad O.C."/>
            <person name="Hou L."/>
            <person name="Andersen J.H."/>
            <person name="Hansen E.H."/>
            <person name="Altermark B."/>
            <person name="Li C."/>
            <person name="Kuhnert E."/>
            <person name="Cox R.J."/>
            <person name="Crous P.W."/>
            <person name="Spatafora J.W."/>
            <person name="Lail K."/>
            <person name="Amirebrahimi M."/>
            <person name="Lipzen A."/>
            <person name="Pangilinan J."/>
            <person name="Andreopoulos W."/>
            <person name="Hayes R.D."/>
            <person name="Ng V."/>
            <person name="Grigoriev I.V."/>
            <person name="Jackson S.A."/>
            <person name="Sutton T.D.S."/>
            <person name="Dobson A.D.W."/>
            <person name="Rama T."/>
        </authorList>
    </citation>
    <scope>NUCLEOTIDE SEQUENCE</scope>
    <source>
        <strain evidence="2">TRa018bII</strain>
    </source>
</reference>
<sequence length="354" mass="38283">MKIIDLTGDSSDEDSSSPIKGLTRVGQDILTSHTSTSFSSTSRNRTSIASSNLNQLSGTDIHAPRNHLENSDGSRTITRTPIEGVGSFLAPITKSSVERRRPRITSTNTSLASTHSVSKPATNGAIGKTSSSSANIEPRRLDRASTTSSSRPLTSRDDRSTSPRTLQKDALSRREVRTNNHQLWGTLAENNHRPSQKIGSMAVTPSTVAKEKLSPRCHPDTQPFGFEGARRIIANTPEPDQESSLDYGSVVLGHSTRQGEGKSREGSVPLSPVPDTTLNKDYLIYERHKSDGGLPRIEVTGTPEPELDLDKISGLMSELRQDAGPRKDVSISPLSLFFSSGHSNMVFVGYHSGL</sequence>
<evidence type="ECO:0000313" key="2">
    <source>
        <dbReference type="EMBL" id="KAG9229553.1"/>
    </source>
</evidence>
<dbReference type="Proteomes" id="UP000824998">
    <property type="component" value="Unassembled WGS sequence"/>
</dbReference>